<comment type="caution">
    <text evidence="1">The sequence shown here is derived from an EMBL/GenBank/DDBJ whole genome shotgun (WGS) entry which is preliminary data.</text>
</comment>
<name>A0AAW4UIN9_9FIRM</name>
<organism evidence="1 2">
    <name type="scientific">Agathobacter rectalis</name>
    <dbReference type="NCBI Taxonomy" id="39491"/>
    <lineage>
        <taxon>Bacteria</taxon>
        <taxon>Bacillati</taxon>
        <taxon>Bacillota</taxon>
        <taxon>Clostridia</taxon>
        <taxon>Lachnospirales</taxon>
        <taxon>Lachnospiraceae</taxon>
        <taxon>Agathobacter</taxon>
    </lineage>
</organism>
<dbReference type="AlphaFoldDB" id="A0AAW4UIN9"/>
<proteinExistence type="predicted"/>
<dbReference type="EMBL" id="JAJCJK010000147">
    <property type="protein sequence ID" value="MCB6939951.1"/>
    <property type="molecule type" value="Genomic_DNA"/>
</dbReference>
<dbReference type="RefSeq" id="WP_306781303.1">
    <property type="nucleotide sequence ID" value="NZ_JAJCJK010000147.1"/>
</dbReference>
<accession>A0AAW4UIN9</accession>
<evidence type="ECO:0000313" key="1">
    <source>
        <dbReference type="EMBL" id="MCB6939951.1"/>
    </source>
</evidence>
<dbReference type="Proteomes" id="UP001197684">
    <property type="component" value="Unassembled WGS sequence"/>
</dbReference>
<feature type="non-terminal residue" evidence="1">
    <location>
        <position position="1"/>
    </location>
</feature>
<protein>
    <submittedName>
        <fullName evidence="1">Uncharacterized protein</fullName>
    </submittedName>
</protein>
<gene>
    <name evidence="1" type="ORF">LIZ56_16385</name>
</gene>
<evidence type="ECO:0000313" key="2">
    <source>
        <dbReference type="Proteomes" id="UP001197684"/>
    </source>
</evidence>
<sequence>RHKSKLSKDLCYLVKDQDSEVSEQGKKVYLKKIKDILKNWTEDKENIIYVDNNNPIYSPTRPFVMTIQIRTLEELKEVMVYHRHQEIF</sequence>
<reference evidence="1" key="1">
    <citation type="submission" date="2021-10" db="EMBL/GenBank/DDBJ databases">
        <title>Collection of gut derived symbiotic bacterial strains cultured from healthy donors.</title>
        <authorList>
            <person name="Lin H."/>
            <person name="Littmann E."/>
            <person name="Kohout C."/>
            <person name="Pamer E.G."/>
        </authorList>
    </citation>
    <scope>NUCLEOTIDE SEQUENCE</scope>
    <source>
        <strain evidence="1">DFI.9.42</strain>
    </source>
</reference>
<feature type="non-terminal residue" evidence="1">
    <location>
        <position position="88"/>
    </location>
</feature>